<dbReference type="GO" id="GO:0030670">
    <property type="term" value="C:phagocytic vesicle membrane"/>
    <property type="evidence" value="ECO:0007669"/>
    <property type="project" value="UniProtKB-SubCell"/>
</dbReference>
<evidence type="ECO:0000256" key="3">
    <source>
        <dbReference type="ARBA" id="ARBA00022753"/>
    </source>
</evidence>
<feature type="domain" description="Rho-GAP" evidence="7">
    <location>
        <begin position="702"/>
        <end position="862"/>
    </location>
</feature>
<dbReference type="OrthoDB" id="7862313at2759"/>
<dbReference type="Gene3D" id="2.60.40.10">
    <property type="entry name" value="Immunoglobulins"/>
    <property type="match status" value="1"/>
</dbReference>
<dbReference type="InterPro" id="IPR013783">
    <property type="entry name" value="Ig-like_fold"/>
</dbReference>
<dbReference type="AlphaFoldDB" id="A0A6P8W7F6"/>
<evidence type="ECO:0000256" key="4">
    <source>
        <dbReference type="ARBA" id="ARBA00023329"/>
    </source>
</evidence>
<dbReference type="InterPro" id="IPR000300">
    <property type="entry name" value="IPPc"/>
</dbReference>
<dbReference type="Gene3D" id="3.60.10.10">
    <property type="entry name" value="Endonuclease/exonuclease/phosphatase"/>
    <property type="match status" value="1"/>
</dbReference>
<accession>A0A6P8W7F6</accession>
<protein>
    <submittedName>
        <fullName evidence="9 10">Type II inositol 1,4,5-trisphosphate 5-phosphatase</fullName>
    </submittedName>
</protein>
<comment type="subcellular location">
    <subcellularLocation>
        <location evidence="2">Cytoplasmic vesicle</location>
        <location evidence="2">Phagosome membrane</location>
    </subcellularLocation>
    <subcellularLocation>
        <location evidence="1">Early endosome membrane</location>
    </subcellularLocation>
</comment>
<dbReference type="SUPFAM" id="SSF48350">
    <property type="entry name" value="GTPase activation domain, GAP"/>
    <property type="match status" value="1"/>
</dbReference>
<evidence type="ECO:0000313" key="9">
    <source>
        <dbReference type="RefSeq" id="XP_034099377.1"/>
    </source>
</evidence>
<dbReference type="Pfam" id="PF16776">
    <property type="entry name" value="INPP5B_PH"/>
    <property type="match status" value="1"/>
</dbReference>
<dbReference type="SUPFAM" id="SSF56219">
    <property type="entry name" value="DNase I-like"/>
    <property type="match status" value="1"/>
</dbReference>
<dbReference type="InterPro" id="IPR008936">
    <property type="entry name" value="Rho_GTPase_activation_prot"/>
</dbReference>
<dbReference type="InterPro" id="IPR036691">
    <property type="entry name" value="Endo/exonu/phosph_ase_sf"/>
</dbReference>
<dbReference type="RefSeq" id="XP_034099377.1">
    <property type="nucleotide sequence ID" value="XM_034243486.2"/>
</dbReference>
<evidence type="ECO:0000313" key="8">
    <source>
        <dbReference type="Proteomes" id="UP000515160"/>
    </source>
</evidence>
<dbReference type="Pfam" id="PF22669">
    <property type="entry name" value="Exo_endo_phos2"/>
    <property type="match status" value="1"/>
</dbReference>
<dbReference type="Pfam" id="PF21310">
    <property type="entry name" value="OCRL-like_ASH"/>
    <property type="match status" value="1"/>
</dbReference>
<dbReference type="PANTHER" id="PTHR11200:SF300">
    <property type="entry name" value="TYPE II INOSITOL 1,4,5-TRISPHOSPHATE 5-PHOSPHATASE"/>
    <property type="match status" value="1"/>
</dbReference>
<proteinExistence type="predicted"/>
<dbReference type="GO" id="GO:0007165">
    <property type="term" value="P:signal transduction"/>
    <property type="evidence" value="ECO:0007669"/>
    <property type="project" value="InterPro"/>
</dbReference>
<keyword evidence="3" id="KW-0967">Endosome</keyword>
<evidence type="ECO:0000313" key="10">
    <source>
        <dbReference type="RefSeq" id="XP_034099384.1"/>
    </source>
</evidence>
<feature type="compositionally biased region" description="Low complexity" evidence="5">
    <location>
        <begin position="8"/>
        <end position="35"/>
    </location>
</feature>
<keyword evidence="4" id="KW-0968">Cytoplasmic vesicle</keyword>
<evidence type="ECO:0000256" key="2">
    <source>
        <dbReference type="ARBA" id="ARBA00004580"/>
    </source>
</evidence>
<keyword evidence="8" id="KW-1185">Reference proteome</keyword>
<dbReference type="InterPro" id="IPR000198">
    <property type="entry name" value="RhoGAP_dom"/>
</dbReference>
<dbReference type="GO" id="GO:0031901">
    <property type="term" value="C:early endosome membrane"/>
    <property type="evidence" value="ECO:0007669"/>
    <property type="project" value="UniProtKB-SubCell"/>
</dbReference>
<dbReference type="InterPro" id="IPR031896">
    <property type="entry name" value="INPP5B_PH_dom"/>
</dbReference>
<feature type="region of interest" description="Disordered" evidence="5">
    <location>
        <begin position="1"/>
        <end position="36"/>
    </location>
</feature>
<dbReference type="Proteomes" id="UP000515160">
    <property type="component" value="Chromosome X"/>
</dbReference>
<evidence type="ECO:0000256" key="5">
    <source>
        <dbReference type="SAM" id="MobiDB-lite"/>
    </source>
</evidence>
<dbReference type="InterPro" id="IPR046985">
    <property type="entry name" value="IP5"/>
</dbReference>
<evidence type="ECO:0000256" key="1">
    <source>
        <dbReference type="ARBA" id="ARBA00004146"/>
    </source>
</evidence>
<organism evidence="8 10">
    <name type="scientific">Drosophila albomicans</name>
    <name type="common">Fruit fly</name>
    <dbReference type="NCBI Taxonomy" id="7291"/>
    <lineage>
        <taxon>Eukaryota</taxon>
        <taxon>Metazoa</taxon>
        <taxon>Ecdysozoa</taxon>
        <taxon>Arthropoda</taxon>
        <taxon>Hexapoda</taxon>
        <taxon>Insecta</taxon>
        <taxon>Pterygota</taxon>
        <taxon>Neoptera</taxon>
        <taxon>Endopterygota</taxon>
        <taxon>Diptera</taxon>
        <taxon>Brachycera</taxon>
        <taxon>Muscomorpha</taxon>
        <taxon>Ephydroidea</taxon>
        <taxon>Drosophilidae</taxon>
        <taxon>Drosophila</taxon>
    </lineage>
</organism>
<dbReference type="Gene3D" id="1.10.555.10">
    <property type="entry name" value="Rho GTPase activation protein"/>
    <property type="match status" value="1"/>
</dbReference>
<sequence>MERGSNFPNAANAASTMATATATTPTSTTTTATAAVPPKRKTTMELVQQRFKSDEEVQLIFEAYQIIGQEHVEGLLTLVSSSKGGTYALVSFTLLRTPLTVSNDLKINKVFPINKSFQLTKDAKSSITQQQFDLSTDDERPIKYYYHPIKTDMESVDYEEFVAHIYSCKKSMSSAETHEEKVLNFRWLDDYREIGEVKQELKKRESQYIVYRDITIYCATWNVNNRPCWENTSSLQPWLARGENAPHIYAIGLQEFETITKIMMLNSNQLQMYTSQWIRKMMENLHTENGIEYEELMSVRLSGIILAIIVRKQLRPHILRCCIHKVPRGFLNAVGNKGGVGVSLQLNEANLCFINSHLPAHMENITARNEDYGIIENDMRFEEEGRPFRTISDHDHIFWLGDLNYRIQEPPGYQRPGPMSDASTFEQLLQYDQLRNEMRHDRCFRGYMEGDIKFAPTYKYDVDTDTYDTSEKQRAPAYCDRVLWKGKRIEQLDYNSVMEIRQSDHKPVYAIFQVQIKTRDEAKYKRVQEEVLKAVDKRENDNQPQILASKTVIDFGLVRFNEHSTRDFNVYNNCSQQVDFKFKVKDAPINDICEKWLRVDPCSDSLMIDSERSIQLRMLVDPNSITGLLRKMCTTRGKCDFDILILHVESGRDIFITVTGEYQPCCFGLSMETMCRTNRPICEYRQEEIKELMNDVSPEYRVTMPREFFLLIDYLHKQGDRLRGIFQSYDRRKALSAKFNDVRDWLDTWSEAEFPGTPETAAEALLLLLDLPDQALLEPFVKDLLISKSKSEAMELIALLSPPKRNVFMHLCMFLREGIERHDYELSNVASIFGRILLRSSEYAMTIDYANRCSEFMRRFIYIETSDAIVGGNGHGGATGPSLQT</sequence>
<dbReference type="Gene3D" id="2.30.29.110">
    <property type="match status" value="1"/>
</dbReference>
<gene>
    <name evidence="9 10" type="primary">LOC117564626</name>
</gene>
<dbReference type="CTD" id="4952"/>
<evidence type="ECO:0000259" key="7">
    <source>
        <dbReference type="SMART" id="SM00324"/>
    </source>
</evidence>
<name>A0A6P8W7F6_DROAB</name>
<dbReference type="RefSeq" id="XP_034099384.1">
    <property type="nucleotide sequence ID" value="XM_034243493.2"/>
</dbReference>
<dbReference type="PANTHER" id="PTHR11200">
    <property type="entry name" value="INOSITOL 5-PHOSPHATASE"/>
    <property type="match status" value="1"/>
</dbReference>
<dbReference type="SMART" id="SM00128">
    <property type="entry name" value="IPPc"/>
    <property type="match status" value="1"/>
</dbReference>
<dbReference type="SMART" id="SM00324">
    <property type="entry name" value="RhoGAP"/>
    <property type="match status" value="1"/>
</dbReference>
<dbReference type="GO" id="GO:0046856">
    <property type="term" value="P:phosphatidylinositol dephosphorylation"/>
    <property type="evidence" value="ECO:0007669"/>
    <property type="project" value="InterPro"/>
</dbReference>
<feature type="domain" description="Inositol polyphosphate-related phosphatase" evidence="6">
    <location>
        <begin position="212"/>
        <end position="520"/>
    </location>
</feature>
<reference evidence="9 10" key="1">
    <citation type="submission" date="2025-04" db="UniProtKB">
        <authorList>
            <consortium name="RefSeq"/>
        </authorList>
    </citation>
    <scope>IDENTIFICATION</scope>
    <source>
        <strain evidence="9 10">15112-1751.03</strain>
        <tissue evidence="9 10">Whole Adult</tissue>
    </source>
</reference>
<dbReference type="InterPro" id="IPR048869">
    <property type="entry name" value="OCRL-1_2_ASH"/>
</dbReference>
<dbReference type="GeneID" id="117564626"/>
<dbReference type="GO" id="GO:0004439">
    <property type="term" value="F:phosphatidylinositol-4,5-bisphosphate 5-phosphatase activity"/>
    <property type="evidence" value="ECO:0007669"/>
    <property type="project" value="TreeGrafter"/>
</dbReference>
<evidence type="ECO:0000259" key="6">
    <source>
        <dbReference type="SMART" id="SM00128"/>
    </source>
</evidence>